<evidence type="ECO:0000256" key="3">
    <source>
        <dbReference type="ARBA" id="ARBA00019077"/>
    </source>
</evidence>
<dbReference type="EC" id="2.4.99.12" evidence="2 9"/>
<name>A0A2N3PI61_9HELI</name>
<feature type="site" description="Transition state stabilizer" evidence="8">
    <location>
        <position position="126"/>
    </location>
</feature>
<dbReference type="RefSeq" id="WP_006802628.1">
    <property type="nucleotide sequence ID" value="NZ_CABKOI010000020.1"/>
</dbReference>
<evidence type="ECO:0000256" key="2">
    <source>
        <dbReference type="ARBA" id="ARBA00012621"/>
    </source>
</evidence>
<keyword evidence="9" id="KW-1133">Transmembrane helix</keyword>
<keyword evidence="9" id="KW-1003">Cell membrane</keyword>
<dbReference type="PANTHER" id="PTHR42755:SF1">
    <property type="entry name" value="3-DEOXY-D-MANNO-OCTULOSONIC ACID TRANSFERASE, MITOCHONDRIAL-RELATED"/>
    <property type="match status" value="1"/>
</dbReference>
<dbReference type="OrthoDB" id="9789797at2"/>
<evidence type="ECO:0000259" key="10">
    <source>
        <dbReference type="Pfam" id="PF04413"/>
    </source>
</evidence>
<evidence type="ECO:0000313" key="11">
    <source>
        <dbReference type="EMBL" id="PKT80313.1"/>
    </source>
</evidence>
<dbReference type="Pfam" id="PF04413">
    <property type="entry name" value="Glycos_transf_N"/>
    <property type="match status" value="1"/>
</dbReference>
<dbReference type="PANTHER" id="PTHR42755">
    <property type="entry name" value="3-DEOXY-MANNO-OCTULOSONATE CYTIDYLYLTRANSFERASE"/>
    <property type="match status" value="1"/>
</dbReference>
<dbReference type="AlphaFoldDB" id="A0A2N3PI61"/>
<evidence type="ECO:0000256" key="7">
    <source>
        <dbReference type="PIRSR" id="PIRSR639901-1"/>
    </source>
</evidence>
<comment type="function">
    <text evidence="9">Involved in lipopolysaccharide (LPS) biosynthesis. Catalyzes the transfer of 3-deoxy-D-manno-octulosonate (Kdo) residue(s) from CMP-Kdo to lipid IV(A), the tetraacyldisaccharide-1,4'-bisphosphate precursor of lipid A.</text>
</comment>
<evidence type="ECO:0000256" key="9">
    <source>
        <dbReference type="RuleBase" id="RU365103"/>
    </source>
</evidence>
<feature type="domain" description="3-deoxy-D-manno-octulosonic-acid transferase N-terminal" evidence="10">
    <location>
        <begin position="33"/>
        <end position="203"/>
    </location>
</feature>
<dbReference type="GO" id="GO:0009245">
    <property type="term" value="P:lipid A biosynthetic process"/>
    <property type="evidence" value="ECO:0007669"/>
    <property type="project" value="TreeGrafter"/>
</dbReference>
<dbReference type="InterPro" id="IPR038107">
    <property type="entry name" value="Glycos_transf_N_sf"/>
</dbReference>
<dbReference type="UniPathway" id="UPA00958"/>
<feature type="site" description="Transition state stabilizer" evidence="8">
    <location>
        <position position="202"/>
    </location>
</feature>
<dbReference type="NCBIfam" id="NF004389">
    <property type="entry name" value="PRK05749.1-5"/>
    <property type="match status" value="1"/>
</dbReference>
<dbReference type="STRING" id="556267.HWAG_00932"/>
<keyword evidence="4 9" id="KW-0808">Transferase</keyword>
<dbReference type="GO" id="GO:0005886">
    <property type="term" value="C:plasma membrane"/>
    <property type="evidence" value="ECO:0007669"/>
    <property type="project" value="UniProtKB-SubCell"/>
</dbReference>
<dbReference type="GO" id="GO:0009244">
    <property type="term" value="P:lipopolysaccharide core region biosynthetic process"/>
    <property type="evidence" value="ECO:0007669"/>
    <property type="project" value="UniProtKB-UniRule"/>
</dbReference>
<proteinExistence type="inferred from homology"/>
<evidence type="ECO:0000256" key="5">
    <source>
        <dbReference type="ARBA" id="ARBA00031445"/>
    </source>
</evidence>
<comment type="caution">
    <text evidence="11">The sequence shown here is derived from an EMBL/GenBank/DDBJ whole genome shotgun (WGS) entry which is preliminary data.</text>
</comment>
<evidence type="ECO:0000256" key="6">
    <source>
        <dbReference type="ARBA" id="ARBA00049183"/>
    </source>
</evidence>
<dbReference type="Gene3D" id="3.40.50.11720">
    <property type="entry name" value="3-Deoxy-D-manno-octulosonic-acid transferase, N-terminal domain"/>
    <property type="match status" value="1"/>
</dbReference>
<dbReference type="InterPro" id="IPR007507">
    <property type="entry name" value="Glycos_transf_N"/>
</dbReference>
<keyword evidence="9" id="KW-0812">Transmembrane</keyword>
<feature type="active site" description="Proton acceptor" evidence="7">
    <location>
        <position position="58"/>
    </location>
</feature>
<accession>A0A2N3PI61</accession>
<protein>
    <recommendedName>
        <fullName evidence="3 9">3-deoxy-D-manno-octulosonic acid transferase</fullName>
        <shortName evidence="9">Kdo transferase</shortName>
        <ecNumber evidence="2 9">2.4.99.12</ecNumber>
    </recommendedName>
    <alternativeName>
        <fullName evidence="5 9">Lipid IV(A) 3-deoxy-D-manno-octulosonic acid transferase</fullName>
    </alternativeName>
</protein>
<organism evidence="11 12">
    <name type="scientific">Helicobacter winghamensis</name>
    <dbReference type="NCBI Taxonomy" id="157268"/>
    <lineage>
        <taxon>Bacteria</taxon>
        <taxon>Pseudomonadati</taxon>
        <taxon>Campylobacterota</taxon>
        <taxon>Epsilonproteobacteria</taxon>
        <taxon>Campylobacterales</taxon>
        <taxon>Helicobacteraceae</taxon>
        <taxon>Helicobacter</taxon>
    </lineage>
</organism>
<dbReference type="EMBL" id="MBPK01000043">
    <property type="protein sequence ID" value="PKT80313.1"/>
    <property type="molecule type" value="Genomic_DNA"/>
</dbReference>
<feature type="transmembrane region" description="Helical" evidence="9">
    <location>
        <begin position="6"/>
        <end position="25"/>
    </location>
</feature>
<sequence length="408" mass="46503">MVYGYYLLICIAHFCALPLLFLLSFKRKYKNSIKKRFFTPTPLPNGKYHWIHACSFGEVKSLQSIIDTLENNLENSTQILLTTTTQTGFTLAKTLYPKCLIAYLPFESFIPFWLKGKDILTLTLTEAELWLMPLFCVHSKRAKTLLINARISARSYPRYLRFRFFYVKLFSYLQKIFSQSQIDKERLESLGAKNVEIFGNLKLAEIPQVSIHYTAPNAPLWVIASTHCKNNKSEEVLILQSILESFFKNPIPTSQISHNTPHFLFAPRHPERFLEVEQTLNVILKENHLPPLIKTSTKGIQNALDAPFILLDSLGELNNIYAIADLVILGGSFLQGIGGHNPIEPAYFHTKLISGPYIFNQQALFVSIKNCAICEIESLAEILKTPLENSCITQKLNLTKIIQTLKDS</sequence>
<comment type="pathway">
    <text evidence="1 9">Bacterial outer membrane biogenesis; LPS core biosynthesis.</text>
</comment>
<evidence type="ECO:0000256" key="1">
    <source>
        <dbReference type="ARBA" id="ARBA00004713"/>
    </source>
</evidence>
<comment type="subcellular location">
    <subcellularLocation>
        <location evidence="9">Cell membrane</location>
    </subcellularLocation>
</comment>
<dbReference type="GeneID" id="97290181"/>
<evidence type="ECO:0000313" key="12">
    <source>
        <dbReference type="Proteomes" id="UP000233350"/>
    </source>
</evidence>
<evidence type="ECO:0000256" key="8">
    <source>
        <dbReference type="PIRSR" id="PIRSR639901-2"/>
    </source>
</evidence>
<keyword evidence="9" id="KW-0472">Membrane</keyword>
<dbReference type="Proteomes" id="UP000233350">
    <property type="component" value="Unassembled WGS sequence"/>
</dbReference>
<dbReference type="InterPro" id="IPR039901">
    <property type="entry name" value="Kdotransferase"/>
</dbReference>
<dbReference type="GO" id="GO:0043842">
    <property type="term" value="F:Kdo transferase activity"/>
    <property type="evidence" value="ECO:0007669"/>
    <property type="project" value="UniProtKB-EC"/>
</dbReference>
<comment type="similarity">
    <text evidence="9">Belongs to the glycosyltransferase group 1 family.</text>
</comment>
<comment type="catalytic activity">
    <reaction evidence="6 9">
        <text>lipid IVA (E. coli) + CMP-3-deoxy-beta-D-manno-octulosonate = alpha-Kdo-(2-&gt;6)-lipid IVA (E. coli) + CMP + H(+)</text>
        <dbReference type="Rhea" id="RHEA:28066"/>
        <dbReference type="ChEBI" id="CHEBI:15378"/>
        <dbReference type="ChEBI" id="CHEBI:58603"/>
        <dbReference type="ChEBI" id="CHEBI:60364"/>
        <dbReference type="ChEBI" id="CHEBI:60377"/>
        <dbReference type="ChEBI" id="CHEBI:85987"/>
        <dbReference type="EC" id="2.4.99.12"/>
    </reaction>
</comment>
<gene>
    <name evidence="11" type="ORF">BCM31_02925</name>
</gene>
<keyword evidence="9" id="KW-0448">Lipopolysaccharide biosynthesis</keyword>
<reference evidence="11 12" key="1">
    <citation type="submission" date="2016-07" db="EMBL/GenBank/DDBJ databases">
        <title>Detection of Helicobacter winghamensis from caecal content of red fox (Vulpes vulpes).</title>
        <authorList>
            <person name="Zanoni R.G."/>
            <person name="Florio D."/>
            <person name="Caffara M."/>
            <person name="Renzi M."/>
            <person name="Parisi A."/>
            <person name="Pasquali F."/>
            <person name="Manfreda G."/>
        </authorList>
    </citation>
    <scope>NUCLEOTIDE SEQUENCE [LARGE SCALE GENOMIC DNA]</scope>
    <source>
        <strain evidence="11 12">295_13</strain>
    </source>
</reference>
<dbReference type="Gene3D" id="3.40.50.2000">
    <property type="entry name" value="Glycogen Phosphorylase B"/>
    <property type="match status" value="1"/>
</dbReference>
<keyword evidence="12" id="KW-1185">Reference proteome</keyword>
<evidence type="ECO:0000256" key="4">
    <source>
        <dbReference type="ARBA" id="ARBA00022679"/>
    </source>
</evidence>